<keyword evidence="2" id="KW-1185">Reference proteome</keyword>
<dbReference type="Proteomes" id="UP000298663">
    <property type="component" value="Unassembled WGS sequence"/>
</dbReference>
<sequence length="79" mass="8891">MVPTLPRKSVWSLEQRKNIEKCVKTAKNGQSAGELLWSRLEQHLMGREEMILALNVRKVLIEHPGLNCVHCGDNANLGT</sequence>
<comment type="caution">
    <text evidence="1">The sequence shown here is derived from an EMBL/GenBank/DDBJ whole genome shotgun (WGS) entry which is preliminary data.</text>
</comment>
<gene>
    <name evidence="1" type="ORF">L596_014308</name>
</gene>
<dbReference type="AlphaFoldDB" id="A0A4U5NBL0"/>
<reference evidence="1 2" key="1">
    <citation type="journal article" date="2015" name="Genome Biol.">
        <title>Comparative genomics of Steinernema reveals deeply conserved gene regulatory networks.</title>
        <authorList>
            <person name="Dillman A.R."/>
            <person name="Macchietto M."/>
            <person name="Porter C.F."/>
            <person name="Rogers A."/>
            <person name="Williams B."/>
            <person name="Antoshechkin I."/>
            <person name="Lee M.M."/>
            <person name="Goodwin Z."/>
            <person name="Lu X."/>
            <person name="Lewis E.E."/>
            <person name="Goodrich-Blair H."/>
            <person name="Stock S.P."/>
            <person name="Adams B.J."/>
            <person name="Sternberg P.W."/>
            <person name="Mortazavi A."/>
        </authorList>
    </citation>
    <scope>NUCLEOTIDE SEQUENCE [LARGE SCALE GENOMIC DNA]</scope>
    <source>
        <strain evidence="1 2">ALL</strain>
    </source>
</reference>
<organism evidence="1 2">
    <name type="scientific">Steinernema carpocapsae</name>
    <name type="common">Entomopathogenic nematode</name>
    <dbReference type="NCBI Taxonomy" id="34508"/>
    <lineage>
        <taxon>Eukaryota</taxon>
        <taxon>Metazoa</taxon>
        <taxon>Ecdysozoa</taxon>
        <taxon>Nematoda</taxon>
        <taxon>Chromadorea</taxon>
        <taxon>Rhabditida</taxon>
        <taxon>Tylenchina</taxon>
        <taxon>Panagrolaimomorpha</taxon>
        <taxon>Strongyloidoidea</taxon>
        <taxon>Steinernematidae</taxon>
        <taxon>Steinernema</taxon>
    </lineage>
</organism>
<evidence type="ECO:0000313" key="2">
    <source>
        <dbReference type="Proteomes" id="UP000298663"/>
    </source>
</evidence>
<dbReference type="EMBL" id="AZBU02000004">
    <property type="protein sequence ID" value="TKR80196.1"/>
    <property type="molecule type" value="Genomic_DNA"/>
</dbReference>
<proteinExistence type="predicted"/>
<accession>A0A4U5NBL0</accession>
<reference evidence="1 2" key="2">
    <citation type="journal article" date="2019" name="G3 (Bethesda)">
        <title>Hybrid Assembly of the Genome of the Entomopathogenic Nematode Steinernema carpocapsae Identifies the X-Chromosome.</title>
        <authorList>
            <person name="Serra L."/>
            <person name="Macchietto M."/>
            <person name="Macias-Munoz A."/>
            <person name="McGill C.J."/>
            <person name="Rodriguez I.M."/>
            <person name="Rodriguez B."/>
            <person name="Murad R."/>
            <person name="Mortazavi A."/>
        </authorList>
    </citation>
    <scope>NUCLEOTIDE SEQUENCE [LARGE SCALE GENOMIC DNA]</scope>
    <source>
        <strain evidence="1 2">ALL</strain>
    </source>
</reference>
<evidence type="ECO:0000313" key="1">
    <source>
        <dbReference type="EMBL" id="TKR80196.1"/>
    </source>
</evidence>
<name>A0A4U5NBL0_STECR</name>
<protein>
    <submittedName>
        <fullName evidence="1">Uncharacterized protein</fullName>
    </submittedName>
</protein>